<reference evidence="2" key="1">
    <citation type="submission" date="2017-01" db="EMBL/GenBank/DDBJ databases">
        <authorList>
            <person name="Wang Y."/>
            <person name="White M."/>
            <person name="Kvist S."/>
            <person name="Moncalvo J.-M."/>
        </authorList>
    </citation>
    <scope>NUCLEOTIDE SEQUENCE [LARGE SCALE GENOMIC DNA]</scope>
    <source>
        <strain evidence="2">ID-206-W2</strain>
    </source>
</reference>
<name>A0A1R1XBM8_9FUNG</name>
<dbReference type="Proteomes" id="UP000187429">
    <property type="component" value="Unassembled WGS sequence"/>
</dbReference>
<dbReference type="EMBL" id="LSSM01005750">
    <property type="protein sequence ID" value="OMJ12016.1"/>
    <property type="molecule type" value="Genomic_DNA"/>
</dbReference>
<evidence type="ECO:0000313" key="1">
    <source>
        <dbReference type="EMBL" id="OMJ12016.1"/>
    </source>
</evidence>
<proteinExistence type="predicted"/>
<dbReference type="AlphaFoldDB" id="A0A1R1XBM8"/>
<dbReference type="OrthoDB" id="10440779at2759"/>
<evidence type="ECO:0000313" key="2">
    <source>
        <dbReference type="Proteomes" id="UP000187429"/>
    </source>
</evidence>
<gene>
    <name evidence="1" type="ORF">AYI69_g9600</name>
</gene>
<accession>A0A1R1XBM8</accession>
<protein>
    <submittedName>
        <fullName evidence="1">Uncharacterized protein</fullName>
    </submittedName>
</protein>
<comment type="caution">
    <text evidence="1">The sequence shown here is derived from an EMBL/GenBank/DDBJ whole genome shotgun (WGS) entry which is preliminary data.</text>
</comment>
<keyword evidence="2" id="KW-1185">Reference proteome</keyword>
<sequence length="94" mass="10354">MNDMAKSSLKFSLPEPAMLIFSTPSASLSKYDALKTNTNKSWKHYTPKISGDDKYLTKNESSATNSSTINRCRATVGLKKSPAYSIDLKNLTSD</sequence>
<organism evidence="1 2">
    <name type="scientific">Smittium culicis</name>
    <dbReference type="NCBI Taxonomy" id="133412"/>
    <lineage>
        <taxon>Eukaryota</taxon>
        <taxon>Fungi</taxon>
        <taxon>Fungi incertae sedis</taxon>
        <taxon>Zoopagomycota</taxon>
        <taxon>Kickxellomycotina</taxon>
        <taxon>Harpellomycetes</taxon>
        <taxon>Harpellales</taxon>
        <taxon>Legeriomycetaceae</taxon>
        <taxon>Smittium</taxon>
    </lineage>
</organism>